<dbReference type="Proteomes" id="UP000283700">
    <property type="component" value="Unassembled WGS sequence"/>
</dbReference>
<dbReference type="InterPro" id="IPR046710">
    <property type="entry name" value="DUF6783"/>
</dbReference>
<sequence>MKNHSYNLHAPICGIFCLHSVDVARYAALIQVKSPTNCNAHLAESIFQTRSRACLKNHSRKCDV</sequence>
<protein>
    <submittedName>
        <fullName evidence="1">Uncharacterized protein</fullName>
    </submittedName>
</protein>
<dbReference type="Pfam" id="PF20574">
    <property type="entry name" value="DUF6783"/>
    <property type="match status" value="1"/>
</dbReference>
<proteinExistence type="predicted"/>
<dbReference type="AlphaFoldDB" id="A0A415U4C6"/>
<evidence type="ECO:0000313" key="1">
    <source>
        <dbReference type="EMBL" id="RHN12978.1"/>
    </source>
</evidence>
<accession>A0A415U4C6</accession>
<reference evidence="1 2" key="1">
    <citation type="submission" date="2018-08" db="EMBL/GenBank/DDBJ databases">
        <title>A genome reference for cultivated species of the human gut microbiota.</title>
        <authorList>
            <person name="Zou Y."/>
            <person name="Xue W."/>
            <person name="Luo G."/>
        </authorList>
    </citation>
    <scope>NUCLEOTIDE SEQUENCE [LARGE SCALE GENOMIC DNA]</scope>
    <source>
        <strain evidence="1 2">AF31-17AC</strain>
    </source>
</reference>
<comment type="caution">
    <text evidence="1">The sequence shown here is derived from an EMBL/GenBank/DDBJ whole genome shotgun (WGS) entry which is preliminary data.</text>
</comment>
<evidence type="ECO:0000313" key="2">
    <source>
        <dbReference type="Proteomes" id="UP000283700"/>
    </source>
</evidence>
<gene>
    <name evidence="1" type="ORF">DWZ29_08770</name>
</gene>
<name>A0A415U4C6_9FIRM</name>
<dbReference type="EMBL" id="QRQO01000021">
    <property type="protein sequence ID" value="RHN12978.1"/>
    <property type="molecule type" value="Genomic_DNA"/>
</dbReference>
<organism evidence="1 2">
    <name type="scientific">Anaerobutyricum hallii</name>
    <dbReference type="NCBI Taxonomy" id="39488"/>
    <lineage>
        <taxon>Bacteria</taxon>
        <taxon>Bacillati</taxon>
        <taxon>Bacillota</taxon>
        <taxon>Clostridia</taxon>
        <taxon>Lachnospirales</taxon>
        <taxon>Lachnospiraceae</taxon>
        <taxon>Anaerobutyricum</taxon>
    </lineage>
</organism>